<evidence type="ECO:0000259" key="1">
    <source>
        <dbReference type="Pfam" id="PF20236"/>
    </source>
</evidence>
<dbReference type="Pfam" id="PF20236">
    <property type="entry name" value="DUF6593"/>
    <property type="match status" value="1"/>
</dbReference>
<dbReference type="InterPro" id="IPR046528">
    <property type="entry name" value="DUF6593"/>
</dbReference>
<accession>A0A9P3G5A4</accession>
<protein>
    <recommendedName>
        <fullName evidence="1">DUF6593 domain-containing protein</fullName>
    </recommendedName>
</protein>
<dbReference type="AlphaFoldDB" id="A0A9P3G5A4"/>
<dbReference type="Proteomes" id="UP000703269">
    <property type="component" value="Unassembled WGS sequence"/>
</dbReference>
<evidence type="ECO:0000313" key="3">
    <source>
        <dbReference type="Proteomes" id="UP000703269"/>
    </source>
</evidence>
<comment type="caution">
    <text evidence="2">The sequence shown here is derived from an EMBL/GenBank/DDBJ whole genome shotgun (WGS) entry which is preliminary data.</text>
</comment>
<gene>
    <name evidence="2" type="ORF">PsYK624_041830</name>
</gene>
<dbReference type="OrthoDB" id="3360976at2759"/>
<organism evidence="2 3">
    <name type="scientific">Phanerochaete sordida</name>
    <dbReference type="NCBI Taxonomy" id="48140"/>
    <lineage>
        <taxon>Eukaryota</taxon>
        <taxon>Fungi</taxon>
        <taxon>Dikarya</taxon>
        <taxon>Basidiomycota</taxon>
        <taxon>Agaricomycotina</taxon>
        <taxon>Agaricomycetes</taxon>
        <taxon>Polyporales</taxon>
        <taxon>Phanerochaetaceae</taxon>
        <taxon>Phanerochaete</taxon>
    </lineage>
</organism>
<sequence>MNLSLTRNDPLNVELVRPDGVALYAVSTPFKMSGQTTKIMKYTAGDGSDAEASMDEIARINWHYIKTTRIIYKGEILEVNKFLPRPKKFTESRCFVAPNGQTYKWKLGYGWRLKTVGPDPQIVATYHPANKRADKGRIEVDVSVLDFLDLVITTWVYMEKTNRDHGGQANGTSAS</sequence>
<keyword evidence="3" id="KW-1185">Reference proteome</keyword>
<dbReference type="EMBL" id="BPQB01000008">
    <property type="protein sequence ID" value="GJE88100.1"/>
    <property type="molecule type" value="Genomic_DNA"/>
</dbReference>
<name>A0A9P3G5A4_9APHY</name>
<feature type="domain" description="DUF6593" evidence="1">
    <location>
        <begin position="8"/>
        <end position="164"/>
    </location>
</feature>
<reference evidence="2 3" key="1">
    <citation type="submission" date="2021-08" db="EMBL/GenBank/DDBJ databases">
        <title>Draft Genome Sequence of Phanerochaete sordida strain YK-624.</title>
        <authorList>
            <person name="Mori T."/>
            <person name="Dohra H."/>
            <person name="Suzuki T."/>
            <person name="Kawagishi H."/>
            <person name="Hirai H."/>
        </authorList>
    </citation>
    <scope>NUCLEOTIDE SEQUENCE [LARGE SCALE GENOMIC DNA]</scope>
    <source>
        <strain evidence="2 3">YK-624</strain>
    </source>
</reference>
<proteinExistence type="predicted"/>
<evidence type="ECO:0000313" key="2">
    <source>
        <dbReference type="EMBL" id="GJE88100.1"/>
    </source>
</evidence>